<dbReference type="RefSeq" id="WP_219318520.1">
    <property type="nucleotide sequence ID" value="NZ_JAHWYN010000017.1"/>
</dbReference>
<dbReference type="InterPro" id="IPR000182">
    <property type="entry name" value="GNAT_dom"/>
</dbReference>
<organism evidence="2 3">
    <name type="scientific">Flavobacterium taihuense</name>
    <dbReference type="NCBI Taxonomy" id="2857508"/>
    <lineage>
        <taxon>Bacteria</taxon>
        <taxon>Pseudomonadati</taxon>
        <taxon>Bacteroidota</taxon>
        <taxon>Flavobacteriia</taxon>
        <taxon>Flavobacteriales</taxon>
        <taxon>Flavobacteriaceae</taxon>
        <taxon>Flavobacterium</taxon>
    </lineage>
</organism>
<evidence type="ECO:0000313" key="3">
    <source>
        <dbReference type="Proteomes" id="UP000812031"/>
    </source>
</evidence>
<proteinExistence type="predicted"/>
<reference evidence="2 3" key="1">
    <citation type="submission" date="2021-07" db="EMBL/GenBank/DDBJ databases">
        <title>Flavobacterium sp. nov. isolated from sediment on the Taihu Lake.</title>
        <authorList>
            <person name="Qu J.-H."/>
        </authorList>
    </citation>
    <scope>NUCLEOTIDE SEQUENCE [LARGE SCALE GENOMIC DNA]</scope>
    <source>
        <strain evidence="2 3">NAS39</strain>
    </source>
</reference>
<name>A0ABS6XZC3_9FLAO</name>
<keyword evidence="3" id="KW-1185">Reference proteome</keyword>
<feature type="domain" description="N-acetyltransferase" evidence="1">
    <location>
        <begin position="19"/>
        <end position="154"/>
    </location>
</feature>
<comment type="caution">
    <text evidence="2">The sequence shown here is derived from an EMBL/GenBank/DDBJ whole genome shotgun (WGS) entry which is preliminary data.</text>
</comment>
<evidence type="ECO:0000313" key="2">
    <source>
        <dbReference type="EMBL" id="MBW4362031.1"/>
    </source>
</evidence>
<dbReference type="Proteomes" id="UP000812031">
    <property type="component" value="Unassembled WGS sequence"/>
</dbReference>
<dbReference type="PANTHER" id="PTHR43610">
    <property type="entry name" value="BLL6696 PROTEIN"/>
    <property type="match status" value="1"/>
</dbReference>
<dbReference type="PANTHER" id="PTHR43610:SF1">
    <property type="entry name" value="N-ACETYLTRANSFERASE DOMAIN-CONTAINING PROTEIN"/>
    <property type="match status" value="1"/>
</dbReference>
<gene>
    <name evidence="2" type="ORF">KZH69_16195</name>
</gene>
<sequence>MKDNWINHPVVLKGDEIVVLPLEKEHLQDLFRAASNKEIWELTSVDYSVEEIFYPNFNSAIKDREKGTAYPFVIVHKDSNKIIGTTRFLEIYPNDKKIEIGVTWIMKEYWGTTVNLECKLLLLNYCFENLKTNRVQFRAKENNARSRKAIQKIGGIFEGVLRKDKIEPNRIPRNTAFYSILDSEWEEVKQSIKTQIEIKAKPYR</sequence>
<protein>
    <submittedName>
        <fullName evidence="2">GNAT family N-acetyltransferase</fullName>
    </submittedName>
</protein>
<evidence type="ECO:0000259" key="1">
    <source>
        <dbReference type="Pfam" id="PF13302"/>
    </source>
</evidence>
<dbReference type="Pfam" id="PF13302">
    <property type="entry name" value="Acetyltransf_3"/>
    <property type="match status" value="1"/>
</dbReference>
<dbReference type="EMBL" id="JAHWYN010000017">
    <property type="protein sequence ID" value="MBW4362031.1"/>
    <property type="molecule type" value="Genomic_DNA"/>
</dbReference>
<accession>A0ABS6XZC3</accession>